<evidence type="ECO:0000313" key="4">
    <source>
        <dbReference type="EMBL" id="QDQ98320.1"/>
    </source>
</evidence>
<feature type="domain" description="NAD-dependent epimerase/dehydratase" evidence="2">
    <location>
        <begin position="155"/>
        <end position="270"/>
    </location>
</feature>
<organism evidence="4 5">
    <name type="scientific">Tomitella fengzijianii</name>
    <dbReference type="NCBI Taxonomy" id="2597660"/>
    <lineage>
        <taxon>Bacteria</taxon>
        <taxon>Bacillati</taxon>
        <taxon>Actinomycetota</taxon>
        <taxon>Actinomycetes</taxon>
        <taxon>Mycobacteriales</taxon>
        <taxon>Tomitella</taxon>
    </lineage>
</organism>
<dbReference type="NCBIfam" id="TIGR01777">
    <property type="entry name" value="yfcH"/>
    <property type="match status" value="1"/>
</dbReference>
<evidence type="ECO:0000256" key="1">
    <source>
        <dbReference type="ARBA" id="ARBA00009353"/>
    </source>
</evidence>
<dbReference type="InterPro" id="IPR023393">
    <property type="entry name" value="START-like_dom_sf"/>
</dbReference>
<evidence type="ECO:0000259" key="2">
    <source>
        <dbReference type="Pfam" id="PF01370"/>
    </source>
</evidence>
<keyword evidence="5" id="KW-1185">Reference proteome</keyword>
<name>A0A516X5K0_9ACTN</name>
<dbReference type="InterPro" id="IPR001509">
    <property type="entry name" value="Epimerase_deHydtase"/>
</dbReference>
<dbReference type="RefSeq" id="WP_143909725.1">
    <property type="nucleotide sequence ID" value="NZ_CP041765.1"/>
</dbReference>
<dbReference type="SUPFAM" id="SSF51735">
    <property type="entry name" value="NAD(P)-binding Rossmann-fold domains"/>
    <property type="match status" value="1"/>
</dbReference>
<reference evidence="4 5" key="1">
    <citation type="submission" date="2019-07" db="EMBL/GenBank/DDBJ databases">
        <title>Tomitella cavernea sp. nov., an actinomycete isolated from soil.</title>
        <authorList>
            <person name="Cheng J."/>
        </authorList>
    </citation>
    <scope>NUCLEOTIDE SEQUENCE [LARGE SCALE GENOMIC DNA]</scope>
    <source>
        <strain evidence="4 5">HY188</strain>
    </source>
</reference>
<gene>
    <name evidence="4" type="ORF">FO059_14630</name>
</gene>
<dbReference type="Proteomes" id="UP000317344">
    <property type="component" value="Chromosome"/>
</dbReference>
<evidence type="ECO:0000313" key="5">
    <source>
        <dbReference type="Proteomes" id="UP000317344"/>
    </source>
</evidence>
<dbReference type="KEGG" id="toy:FO059_14630"/>
<dbReference type="EMBL" id="CP041765">
    <property type="protein sequence ID" value="QDQ98320.1"/>
    <property type="molecule type" value="Genomic_DNA"/>
</dbReference>
<dbReference type="PANTHER" id="PTHR11092:SF0">
    <property type="entry name" value="EPIMERASE FAMILY PROTEIN SDR39U1"/>
    <property type="match status" value="1"/>
</dbReference>
<reference evidence="4 5" key="2">
    <citation type="submission" date="2019-07" db="EMBL/GenBank/DDBJ databases">
        <authorList>
            <person name="Huang Y."/>
        </authorList>
    </citation>
    <scope>NUCLEOTIDE SEQUENCE [LARGE SCALE GENOMIC DNA]</scope>
    <source>
        <strain evidence="4 5">HY188</strain>
    </source>
</reference>
<dbReference type="PANTHER" id="PTHR11092">
    <property type="entry name" value="SUGAR NUCLEOTIDE EPIMERASE RELATED"/>
    <property type="match status" value="1"/>
</dbReference>
<sequence>MGIVHSSIIDAPREEVFAWHGRPGALRRLIPPWQPMRAVEEASSPADGRAVLGLPGGLRWYAQHQPDEYDPPRRFVDQRVHGGWQTLPTAAAGPWRHEHEFSDAGNGRTRLTDTVHTPVPETLLRPTFAYRHRQLADDLAAHGRARAAGMAASVIAVTGASGMVGSALCAFLTTGGHRVIRLVRRDPAAPDERQWDPADPAPGALEGVDAVVHLAGAPIAGRFTDAHKAAVRDSRVGPTRRLAEAAARADDGPSVFVSASAIGYYGHDRPGEVLGEGAEAGSDFLAGVVRDWEDASGPAADAGLRTVQVRTGIVQSPLGGTLRLQRPLFAAGLGGPLGDGTQYLSWIDLDDLVDVYHRALHDAQLSGPVNAVAPHAVTAAEHAQTLARVLHRPALVPVPDLGPRLMLGAQGARELALADQHVAPEVLSVREHRFRRPHLEQCLRHQLGRDRGARLHAVT</sequence>
<proteinExistence type="inferred from homology"/>
<evidence type="ECO:0000259" key="3">
    <source>
        <dbReference type="Pfam" id="PF08338"/>
    </source>
</evidence>
<dbReference type="InterPro" id="IPR036291">
    <property type="entry name" value="NAD(P)-bd_dom_sf"/>
</dbReference>
<comment type="similarity">
    <text evidence="1">Belongs to the NAD(P)-dependent epimerase/dehydratase family. SDR39U1 subfamily.</text>
</comment>
<dbReference type="Pfam" id="PF01370">
    <property type="entry name" value="Epimerase"/>
    <property type="match status" value="1"/>
</dbReference>
<dbReference type="SUPFAM" id="SSF55961">
    <property type="entry name" value="Bet v1-like"/>
    <property type="match status" value="1"/>
</dbReference>
<feature type="domain" description="DUF1731" evidence="3">
    <location>
        <begin position="398"/>
        <end position="445"/>
    </location>
</feature>
<accession>A0A516X5K0</accession>
<dbReference type="Pfam" id="PF08338">
    <property type="entry name" value="DUF1731"/>
    <property type="match status" value="1"/>
</dbReference>
<dbReference type="InterPro" id="IPR013549">
    <property type="entry name" value="DUF1731"/>
</dbReference>
<dbReference type="CDD" id="cd07820">
    <property type="entry name" value="SRPBCC_3"/>
    <property type="match status" value="1"/>
</dbReference>
<dbReference type="AlphaFoldDB" id="A0A516X5K0"/>
<dbReference type="OrthoDB" id="9801773at2"/>
<dbReference type="Gene3D" id="3.30.530.20">
    <property type="match status" value="1"/>
</dbReference>
<dbReference type="Gene3D" id="3.40.50.720">
    <property type="entry name" value="NAD(P)-binding Rossmann-like Domain"/>
    <property type="match status" value="1"/>
</dbReference>
<dbReference type="InterPro" id="IPR010099">
    <property type="entry name" value="SDR39U1"/>
</dbReference>
<protein>
    <submittedName>
        <fullName evidence="4">TIGR01777 family protein</fullName>
    </submittedName>
</protein>